<evidence type="ECO:0000313" key="1">
    <source>
        <dbReference type="EMBL" id="SVD56939.1"/>
    </source>
</evidence>
<dbReference type="EMBL" id="UINC01159062">
    <property type="protein sequence ID" value="SVD56939.1"/>
    <property type="molecule type" value="Genomic_DNA"/>
</dbReference>
<accession>A0A382WE14</accession>
<protein>
    <recommendedName>
        <fullName evidence="2">SH3b domain-containing protein</fullName>
    </recommendedName>
</protein>
<dbReference type="AlphaFoldDB" id="A0A382WE14"/>
<organism evidence="1">
    <name type="scientific">marine metagenome</name>
    <dbReference type="NCBI Taxonomy" id="408172"/>
    <lineage>
        <taxon>unclassified sequences</taxon>
        <taxon>metagenomes</taxon>
        <taxon>ecological metagenomes</taxon>
    </lineage>
</organism>
<proteinExistence type="predicted"/>
<evidence type="ECO:0008006" key="2">
    <source>
        <dbReference type="Google" id="ProtNLM"/>
    </source>
</evidence>
<sequence>MTSFFILNKVNNLTTNRHFYLKKNKKIYLRPNGEMCNRISQGTKVEIIKIKKPWYQISWRSGKKKGWALLSENNF</sequence>
<gene>
    <name evidence="1" type="ORF">METZ01_LOCUS409793</name>
</gene>
<name>A0A382WE14_9ZZZZ</name>
<reference evidence="1" key="1">
    <citation type="submission" date="2018-05" db="EMBL/GenBank/DDBJ databases">
        <authorList>
            <person name="Lanie J.A."/>
            <person name="Ng W.-L."/>
            <person name="Kazmierczak K.M."/>
            <person name="Andrzejewski T.M."/>
            <person name="Davidsen T.M."/>
            <person name="Wayne K.J."/>
            <person name="Tettelin H."/>
            <person name="Glass J.I."/>
            <person name="Rusch D."/>
            <person name="Podicherti R."/>
            <person name="Tsui H.-C.T."/>
            <person name="Winkler M.E."/>
        </authorList>
    </citation>
    <scope>NUCLEOTIDE SEQUENCE</scope>
</reference>